<dbReference type="Proteomes" id="UP000003697">
    <property type="component" value="Unassembled WGS sequence"/>
</dbReference>
<gene>
    <name evidence="2" type="ORF">HMPREF9425_1136</name>
</gene>
<keyword evidence="1" id="KW-0472">Membrane</keyword>
<keyword evidence="1" id="KW-0812">Transmembrane</keyword>
<protein>
    <submittedName>
        <fullName evidence="2">Uncharacterized protein</fullName>
    </submittedName>
</protein>
<sequence>MLKLILIMVMDILITHGITTIILNITKDMIMVITIITNQVLTDLATVICTTS</sequence>
<keyword evidence="1" id="KW-1133">Transmembrane helix</keyword>
<evidence type="ECO:0000313" key="3">
    <source>
        <dbReference type="Proteomes" id="UP000003697"/>
    </source>
</evidence>
<name>A0ABP2KLY6_STRVE</name>
<organism evidence="2 3">
    <name type="scientific">Streptococcus vestibularis ATCC 49124</name>
    <dbReference type="NCBI Taxonomy" id="889206"/>
    <lineage>
        <taxon>Bacteria</taxon>
        <taxon>Bacillati</taxon>
        <taxon>Bacillota</taxon>
        <taxon>Bacilli</taxon>
        <taxon>Lactobacillales</taxon>
        <taxon>Streptococcaceae</taxon>
        <taxon>Streptococcus</taxon>
    </lineage>
</organism>
<accession>A0ABP2KLY6</accession>
<dbReference type="EMBL" id="AEVI01000056">
    <property type="protein sequence ID" value="EFX95947.1"/>
    <property type="molecule type" value="Genomic_DNA"/>
</dbReference>
<proteinExistence type="predicted"/>
<keyword evidence="3" id="KW-1185">Reference proteome</keyword>
<reference evidence="2 3" key="1">
    <citation type="submission" date="2011-01" db="EMBL/GenBank/DDBJ databases">
        <authorList>
            <person name="Muzny D."/>
            <person name="Qin X."/>
            <person name="Buhay C."/>
            <person name="Dugan-Rocha S."/>
            <person name="Ding Y."/>
            <person name="Chen G."/>
            <person name="Hawes A."/>
            <person name="Holder M."/>
            <person name="Jhangiani S."/>
            <person name="Johnson A."/>
            <person name="Khan Z."/>
            <person name="Li Z."/>
            <person name="Liu W."/>
            <person name="Liu X."/>
            <person name="Perez L."/>
            <person name="Shen H."/>
            <person name="Wang Q."/>
            <person name="Watt J."/>
            <person name="Xi L."/>
            <person name="Xin Y."/>
            <person name="Zhou J."/>
            <person name="Deng J."/>
            <person name="Jiang H."/>
            <person name="Liu Y."/>
            <person name="Qu J."/>
            <person name="Song X.-Z."/>
            <person name="Zhang L."/>
            <person name="Villasana D."/>
            <person name="Johnson A."/>
            <person name="Liu J."/>
            <person name="Liyanage D."/>
            <person name="Lorensuhewa L."/>
            <person name="Robinson T."/>
            <person name="Song A."/>
            <person name="Song B.-B."/>
            <person name="Dinh H."/>
            <person name="Thornton R."/>
            <person name="Coyle M."/>
            <person name="Francisco L."/>
            <person name="Jackson L."/>
            <person name="Javaid M."/>
            <person name="Korchina V."/>
            <person name="Kovar C."/>
            <person name="Mata R."/>
            <person name="Mathew T."/>
            <person name="Ngo R."/>
            <person name="Nguyen L."/>
            <person name="Nguyen N."/>
            <person name="Okwuonu G."/>
            <person name="Ongeri F."/>
            <person name="Pham C."/>
            <person name="Simmons D."/>
            <person name="Wilczek-Boney K."/>
            <person name="Hale W."/>
            <person name="Jakkamsetti A."/>
            <person name="Pham P."/>
            <person name="Ruth R."/>
            <person name="San Lucas F."/>
            <person name="Warren J."/>
            <person name="Zhang J."/>
            <person name="Zhao Z."/>
            <person name="Zhou C."/>
            <person name="Zhu D."/>
            <person name="Lee S."/>
            <person name="Bess C."/>
            <person name="Blankenburg K."/>
            <person name="Forbes L."/>
            <person name="Fu Q."/>
            <person name="Gubbala S."/>
            <person name="Hirani K."/>
            <person name="Jayaseelan J.C."/>
            <person name="Lara F."/>
            <person name="Munidasa M."/>
            <person name="Palculict T."/>
            <person name="Patil S."/>
            <person name="Pu L.-L."/>
            <person name="Saada N."/>
            <person name="Tang L."/>
            <person name="Weissenberger G."/>
            <person name="Zhu Y."/>
            <person name="Hemphill L."/>
            <person name="Shang Y."/>
            <person name="Youmans B."/>
            <person name="Ayvaz T."/>
            <person name="Ross M."/>
            <person name="Santibanez J."/>
            <person name="Aqrawi P."/>
            <person name="Gross S."/>
            <person name="Joshi V."/>
            <person name="Fowler G."/>
            <person name="Nazareth L."/>
            <person name="Reid J."/>
            <person name="Worley K."/>
            <person name="Petrosino J."/>
            <person name="Highlander S."/>
            <person name="Gibbs R."/>
        </authorList>
    </citation>
    <scope>NUCLEOTIDE SEQUENCE [LARGE SCALE GENOMIC DNA]</scope>
    <source>
        <strain evidence="2 3">ATCC 49124</strain>
    </source>
</reference>
<evidence type="ECO:0000313" key="2">
    <source>
        <dbReference type="EMBL" id="EFX95947.1"/>
    </source>
</evidence>
<comment type="caution">
    <text evidence="2">The sequence shown here is derived from an EMBL/GenBank/DDBJ whole genome shotgun (WGS) entry which is preliminary data.</text>
</comment>
<feature type="transmembrane region" description="Helical" evidence="1">
    <location>
        <begin position="6"/>
        <end position="25"/>
    </location>
</feature>
<evidence type="ECO:0000256" key="1">
    <source>
        <dbReference type="SAM" id="Phobius"/>
    </source>
</evidence>